<reference evidence="3 4" key="1">
    <citation type="submission" date="2018-09" db="EMBL/GenBank/DDBJ databases">
        <authorList>
            <person name="Tagini F."/>
        </authorList>
    </citation>
    <scope>NUCLEOTIDE SEQUENCE [LARGE SCALE GENOMIC DNA]</scope>
    <source>
        <strain evidence="2 3">MK4</strain>
        <strain evidence="1 4">MK42</strain>
    </source>
</reference>
<gene>
    <name evidence="1" type="ORF">LAUMK42_01776</name>
    <name evidence="2" type="ORF">LAUMK4_01558</name>
</gene>
<dbReference type="EMBL" id="UPHM01000028">
    <property type="protein sequence ID" value="VAZ90835.1"/>
    <property type="molecule type" value="Genomic_DNA"/>
</dbReference>
<dbReference type="Proteomes" id="UP000271464">
    <property type="component" value="Unassembled WGS sequence"/>
</dbReference>
<accession>A0AB38UQY9</accession>
<proteinExistence type="predicted"/>
<keyword evidence="3" id="KW-1185">Reference proteome</keyword>
<evidence type="ECO:0000313" key="1">
    <source>
        <dbReference type="EMBL" id="VAZ82964.1"/>
    </source>
</evidence>
<evidence type="ECO:0000313" key="4">
    <source>
        <dbReference type="Proteomes" id="UP000279331"/>
    </source>
</evidence>
<dbReference type="EMBL" id="UPHL01000042">
    <property type="protein sequence ID" value="VAZ82964.1"/>
    <property type="molecule type" value="Genomic_DNA"/>
</dbReference>
<dbReference type="Proteomes" id="UP000279331">
    <property type="component" value="Unassembled WGS sequence"/>
</dbReference>
<protein>
    <submittedName>
        <fullName evidence="1">Uncharacterized protein</fullName>
    </submittedName>
</protein>
<name>A0AB38UQY9_9MYCO</name>
<organism evidence="1 4">
    <name type="scientific">Mycobacterium persicum</name>
    <dbReference type="NCBI Taxonomy" id="1487726"/>
    <lineage>
        <taxon>Bacteria</taxon>
        <taxon>Bacillati</taxon>
        <taxon>Actinomycetota</taxon>
        <taxon>Actinomycetes</taxon>
        <taxon>Mycobacteriales</taxon>
        <taxon>Mycobacteriaceae</taxon>
        <taxon>Mycobacterium</taxon>
    </lineage>
</organism>
<evidence type="ECO:0000313" key="3">
    <source>
        <dbReference type="Proteomes" id="UP000271464"/>
    </source>
</evidence>
<comment type="caution">
    <text evidence="1">The sequence shown here is derived from an EMBL/GenBank/DDBJ whole genome shotgun (WGS) entry which is preliminary data.</text>
</comment>
<sequence length="57" mass="6198">MGVQVSLKQEAFWKLTAADWPGTSAPLTIGGLNSSLNVLQSLRKILWRSGLYAVPNL</sequence>
<evidence type="ECO:0000313" key="2">
    <source>
        <dbReference type="EMBL" id="VAZ90835.1"/>
    </source>
</evidence>
<dbReference type="AlphaFoldDB" id="A0AB38UQY9"/>